<feature type="transmembrane region" description="Helical" evidence="1">
    <location>
        <begin position="6"/>
        <end position="23"/>
    </location>
</feature>
<dbReference type="EMBL" id="SLUI01000027">
    <property type="protein sequence ID" value="TCL31766.1"/>
    <property type="molecule type" value="Genomic_DNA"/>
</dbReference>
<evidence type="ECO:0000313" key="3">
    <source>
        <dbReference type="EMBL" id="TCL35103.1"/>
    </source>
</evidence>
<organism evidence="2 4">
    <name type="scientific">Anaerospora hongkongensis</name>
    <dbReference type="NCBI Taxonomy" id="244830"/>
    <lineage>
        <taxon>Bacteria</taxon>
        <taxon>Bacillati</taxon>
        <taxon>Bacillota</taxon>
        <taxon>Negativicutes</taxon>
        <taxon>Selenomonadales</taxon>
        <taxon>Sporomusaceae</taxon>
        <taxon>Anaerospora</taxon>
    </lineage>
</organism>
<sequence length="53" mass="6174">MEELARLTATYGFPMVVAFFLLVRLEKRLTELTGAINKMCYYVERMEGTKSHD</sequence>
<name>A0A4R1PMC4_9FIRM</name>
<dbReference type="OrthoDB" id="2662123at2"/>
<dbReference type="AlphaFoldDB" id="A0A4R1PMC4"/>
<dbReference type="RefSeq" id="WP_094606770.1">
    <property type="nucleotide sequence ID" value="NZ_SLUI01000014.1"/>
</dbReference>
<comment type="caution">
    <text evidence="2">The sequence shown here is derived from an EMBL/GenBank/DDBJ whole genome shotgun (WGS) entry which is preliminary data.</text>
</comment>
<accession>A0A4R1PMC4</accession>
<keyword evidence="4" id="KW-1185">Reference proteome</keyword>
<dbReference type="EMBL" id="SLUI01000014">
    <property type="protein sequence ID" value="TCL35103.1"/>
    <property type="molecule type" value="Genomic_DNA"/>
</dbReference>
<evidence type="ECO:0000313" key="4">
    <source>
        <dbReference type="Proteomes" id="UP000295063"/>
    </source>
</evidence>
<keyword evidence="1" id="KW-1133">Transmembrane helix</keyword>
<evidence type="ECO:0000313" key="2">
    <source>
        <dbReference type="EMBL" id="TCL31766.1"/>
    </source>
</evidence>
<dbReference type="InterPro" id="IPR024419">
    <property type="entry name" value="YvrJ"/>
</dbReference>
<keyword evidence="1" id="KW-0812">Transmembrane</keyword>
<evidence type="ECO:0000256" key="1">
    <source>
        <dbReference type="SAM" id="Phobius"/>
    </source>
</evidence>
<proteinExistence type="predicted"/>
<dbReference type="Proteomes" id="UP000295063">
    <property type="component" value="Unassembled WGS sequence"/>
</dbReference>
<keyword evidence="1" id="KW-0472">Membrane</keyword>
<protein>
    <submittedName>
        <fullName evidence="2">YvrJ-like protein</fullName>
    </submittedName>
</protein>
<dbReference type="Pfam" id="PF12841">
    <property type="entry name" value="YvrJ"/>
    <property type="match status" value="1"/>
</dbReference>
<gene>
    <name evidence="3" type="ORF">EV210_114123</name>
    <name evidence="2" type="ORF">EV210_12718</name>
</gene>
<reference evidence="2 4" key="1">
    <citation type="submission" date="2019-03" db="EMBL/GenBank/DDBJ databases">
        <title>Genomic Encyclopedia of Type Strains, Phase IV (KMG-IV): sequencing the most valuable type-strain genomes for metagenomic binning, comparative biology and taxonomic classification.</title>
        <authorList>
            <person name="Goeker M."/>
        </authorList>
    </citation>
    <scope>NUCLEOTIDE SEQUENCE [LARGE SCALE GENOMIC DNA]</scope>
    <source>
        <strain evidence="2 4">DSM 15969</strain>
    </source>
</reference>